<protein>
    <submittedName>
        <fullName evidence="2">Hemerythrin domain-containing protein</fullName>
    </submittedName>
</protein>
<reference evidence="2 3" key="1">
    <citation type="submission" date="2019-12" db="EMBL/GenBank/DDBJ databases">
        <title>Nocardia sp. nov. ET3-3 isolated from soil.</title>
        <authorList>
            <person name="Kanchanasin P."/>
            <person name="Tanasupawat S."/>
            <person name="Yuki M."/>
            <person name="Kudo T."/>
        </authorList>
    </citation>
    <scope>NUCLEOTIDE SEQUENCE [LARGE SCALE GENOMIC DNA]</scope>
    <source>
        <strain evidence="2 3">ET3-3</strain>
    </source>
</reference>
<dbReference type="CDD" id="cd12108">
    <property type="entry name" value="Hr-like"/>
    <property type="match status" value="1"/>
</dbReference>
<evidence type="ECO:0000313" key="2">
    <source>
        <dbReference type="EMBL" id="MVU78209.1"/>
    </source>
</evidence>
<accession>A0A7K1UVL8</accession>
<sequence length="205" mass="22966">MGFAPVRSARICCSHNTFRFSRACTSHRRRRATDSCETRWPISTDNTRVRALGRELIDTHNWLRGELKRVVRELDEHREGGTVRPLRELRGHCLAFCRALTNHHTNEDVTAFPVLAQRFPELAPVLTELSADHLLVSDILTRMTALLADVTAENLAAVRGEIAGLSAILESHFQWEERRIAAALDELPTADHTGTALFGTHADGI</sequence>
<proteinExistence type="predicted"/>
<feature type="domain" description="Hemerythrin-like" evidence="1">
    <location>
        <begin position="56"/>
        <end position="183"/>
    </location>
</feature>
<name>A0A7K1UVL8_9NOCA</name>
<dbReference type="Proteomes" id="UP000466794">
    <property type="component" value="Unassembled WGS sequence"/>
</dbReference>
<evidence type="ECO:0000259" key="1">
    <source>
        <dbReference type="Pfam" id="PF01814"/>
    </source>
</evidence>
<gene>
    <name evidence="2" type="ORF">GPX89_13260</name>
</gene>
<dbReference type="InterPro" id="IPR012312">
    <property type="entry name" value="Hemerythrin-like"/>
</dbReference>
<comment type="caution">
    <text evidence="2">The sequence shown here is derived from an EMBL/GenBank/DDBJ whole genome shotgun (WGS) entry which is preliminary data.</text>
</comment>
<dbReference type="AlphaFoldDB" id="A0A7K1UVL8"/>
<keyword evidence="3" id="KW-1185">Reference proteome</keyword>
<evidence type="ECO:0000313" key="3">
    <source>
        <dbReference type="Proteomes" id="UP000466794"/>
    </source>
</evidence>
<dbReference type="Gene3D" id="1.20.120.520">
    <property type="entry name" value="nmb1532 protein domain like"/>
    <property type="match status" value="1"/>
</dbReference>
<dbReference type="Pfam" id="PF01814">
    <property type="entry name" value="Hemerythrin"/>
    <property type="match status" value="1"/>
</dbReference>
<organism evidence="2 3">
    <name type="scientific">Nocardia terrae</name>
    <dbReference type="NCBI Taxonomy" id="2675851"/>
    <lineage>
        <taxon>Bacteria</taxon>
        <taxon>Bacillati</taxon>
        <taxon>Actinomycetota</taxon>
        <taxon>Actinomycetes</taxon>
        <taxon>Mycobacteriales</taxon>
        <taxon>Nocardiaceae</taxon>
        <taxon>Nocardia</taxon>
    </lineage>
</organism>
<dbReference type="EMBL" id="WRPP01000002">
    <property type="protein sequence ID" value="MVU78209.1"/>
    <property type="molecule type" value="Genomic_DNA"/>
</dbReference>